<dbReference type="STRING" id="1125847.NT26_1332"/>
<protein>
    <submittedName>
        <fullName evidence="1">Uncharacterized protein</fullName>
    </submittedName>
</protein>
<keyword evidence="2" id="KW-1185">Reference proteome</keyword>
<gene>
    <name evidence="1" type="ORF">NT26_1332</name>
</gene>
<dbReference type="AlphaFoldDB" id="L0NE29"/>
<sequence length="61" mass="6645">MAREGKRPPGRCCPALQGPRLCGRWLRPDAGLPHAPFSPRDWAQEPYFAHIPAVSPDGPGV</sequence>
<evidence type="ECO:0000313" key="1">
    <source>
        <dbReference type="EMBL" id="CCF19056.1"/>
    </source>
</evidence>
<name>L0NE29_9HYPH</name>
<reference evidence="1 2" key="1">
    <citation type="journal article" date="2013" name="Genome Biol. Evol.">
        <title>Life in an arsenic-containing gold mine: genome and physiology of the autotrophic arsenite-oxidizing bacterium rhizobium sp. NT-26.</title>
        <authorList>
            <person name="Andres J."/>
            <person name="Arsene-Ploetze F."/>
            <person name="Barbe V."/>
            <person name="Brochier-Armanet C."/>
            <person name="Cleiss-Arnold J."/>
            <person name="Coppee J.Y."/>
            <person name="Dillies M.A."/>
            <person name="Geist"/>
            <person name="L"/>
            <person name="Joublin A."/>
            <person name="Koechler S."/>
            <person name="Lassalle F."/>
            <person name="Marchal M."/>
            <person name="Medigue C."/>
            <person name="Muller D."/>
            <person name="Nesme X."/>
            <person name="Plewniak F."/>
            <person name="Proux C."/>
            <person name="Ramirez-Bahena M.H."/>
            <person name="Schenowitz C."/>
            <person name="Sismeiro O."/>
            <person name="Vallenet D."/>
            <person name="Santini J.M."/>
            <person name="Bertin P.N."/>
        </authorList>
    </citation>
    <scope>NUCLEOTIDE SEQUENCE [LARGE SCALE GENOMIC DNA]</scope>
    <source>
        <strain evidence="1 2">NT-26</strain>
    </source>
</reference>
<evidence type="ECO:0000313" key="2">
    <source>
        <dbReference type="Proteomes" id="UP000010792"/>
    </source>
</evidence>
<organism evidence="1 2">
    <name type="scientific">Pseudorhizobium banfieldiae</name>
    <dbReference type="NCBI Taxonomy" id="1125847"/>
    <lineage>
        <taxon>Bacteria</taxon>
        <taxon>Pseudomonadati</taxon>
        <taxon>Pseudomonadota</taxon>
        <taxon>Alphaproteobacteria</taxon>
        <taxon>Hyphomicrobiales</taxon>
        <taxon>Rhizobiaceae</taxon>
        <taxon>Rhizobium/Agrobacterium group</taxon>
        <taxon>Pseudorhizobium</taxon>
    </lineage>
</organism>
<dbReference type="Proteomes" id="UP000010792">
    <property type="component" value="Chromosome"/>
</dbReference>
<accession>L0NE29</accession>
<dbReference type="EMBL" id="FO082820">
    <property type="protein sequence ID" value="CCF19056.1"/>
    <property type="molecule type" value="Genomic_DNA"/>
</dbReference>
<proteinExistence type="predicted"/>
<dbReference type="KEGG" id="rht:NT26_1332"/>